<proteinExistence type="predicted"/>
<organism evidence="2 3">
    <name type="scientific">Silurus meridionalis</name>
    <name type="common">Southern catfish</name>
    <name type="synonym">Silurus soldatovi meridionalis</name>
    <dbReference type="NCBI Taxonomy" id="175797"/>
    <lineage>
        <taxon>Eukaryota</taxon>
        <taxon>Metazoa</taxon>
        <taxon>Chordata</taxon>
        <taxon>Craniata</taxon>
        <taxon>Vertebrata</taxon>
        <taxon>Euteleostomi</taxon>
        <taxon>Actinopterygii</taxon>
        <taxon>Neopterygii</taxon>
        <taxon>Teleostei</taxon>
        <taxon>Ostariophysi</taxon>
        <taxon>Siluriformes</taxon>
        <taxon>Siluridae</taxon>
        <taxon>Silurus</taxon>
    </lineage>
</organism>
<name>A0A8T0AQK7_SILME</name>
<comment type="caution">
    <text evidence="2">The sequence shown here is derived from an EMBL/GenBank/DDBJ whole genome shotgun (WGS) entry which is preliminary data.</text>
</comment>
<accession>A0A8T0AQK7</accession>
<keyword evidence="3" id="KW-1185">Reference proteome</keyword>
<evidence type="ECO:0000313" key="3">
    <source>
        <dbReference type="Proteomes" id="UP000606274"/>
    </source>
</evidence>
<dbReference type="EMBL" id="JABFDY010000018">
    <property type="protein sequence ID" value="KAF7694261.1"/>
    <property type="molecule type" value="Genomic_DNA"/>
</dbReference>
<gene>
    <name evidence="2" type="ORF">HF521_008014</name>
</gene>
<dbReference type="OrthoDB" id="8770287at2759"/>
<sequence>MSKQIVTGISETGEGTGACPFYSEPTSMIYMSTAQPVEDMEVDDPYSCSVAKSKTGIPETGEGTGTWPFSLSCMDPRQPGEGMKVDDLYSCSVAESEPDVVGLFPTPWREVSWTDTLLETGLLLDKGGGEGEEEDVYRDSRESRSGGKGKRRLQLLIENPFPYIKSGGPAELCQFTNTCVVDSLLAALHTTSIISSDLKDLFNKNTFFKQVMSLLNNKFYIKARKVFVEELNPGKCNLYGNVSDYFPLLHKLVYSDQKHLPNNSSIYNTILRPLKNRIEVIVLGETSDPALFLVHAVQGILNTELPRDVMDEKNRIFLLQFLLIGKDEHMTMCFHSSETTWCLYDNDPTKPSFHPFLLESLQNFIICLAGYITQVKEYKPCITESGEDVGTRPFYLDTSSSSCMGPGQHVEDWEMEDLCSCSLAVPESGEAPIHSEIVYS</sequence>
<dbReference type="Proteomes" id="UP000606274">
    <property type="component" value="Unassembled WGS sequence"/>
</dbReference>
<evidence type="ECO:0000313" key="2">
    <source>
        <dbReference type="EMBL" id="KAF7694261.1"/>
    </source>
</evidence>
<protein>
    <submittedName>
        <fullName evidence="2">Uncharacterized protein</fullName>
    </submittedName>
</protein>
<reference evidence="2" key="1">
    <citation type="submission" date="2020-08" db="EMBL/GenBank/DDBJ databases">
        <title>Chromosome-level assembly of Southern catfish (Silurus meridionalis) provides insights into visual adaptation to the nocturnal and benthic lifestyles.</title>
        <authorList>
            <person name="Zhang Y."/>
            <person name="Wang D."/>
            <person name="Peng Z."/>
        </authorList>
    </citation>
    <scope>NUCLEOTIDE SEQUENCE</scope>
    <source>
        <strain evidence="2">SWU-2019-XX</strain>
        <tissue evidence="2">Muscle</tissue>
    </source>
</reference>
<evidence type="ECO:0000256" key="1">
    <source>
        <dbReference type="SAM" id="MobiDB-lite"/>
    </source>
</evidence>
<feature type="region of interest" description="Disordered" evidence="1">
    <location>
        <begin position="124"/>
        <end position="149"/>
    </location>
</feature>
<dbReference type="AlphaFoldDB" id="A0A8T0AQK7"/>